<name>A0A8J9UQ52_9NEOP</name>
<evidence type="ECO:0000313" key="1">
    <source>
        <dbReference type="EMBL" id="CAH0723937.1"/>
    </source>
</evidence>
<dbReference type="OrthoDB" id="7739108at2759"/>
<feature type="non-terminal residue" evidence="1">
    <location>
        <position position="130"/>
    </location>
</feature>
<dbReference type="AlphaFoldDB" id="A0A8J9UQ52"/>
<gene>
    <name evidence="1" type="ORF">BINO364_LOCUS9704</name>
</gene>
<dbReference type="Proteomes" id="UP000838878">
    <property type="component" value="Chromosome 4"/>
</dbReference>
<evidence type="ECO:0008006" key="3">
    <source>
        <dbReference type="Google" id="ProtNLM"/>
    </source>
</evidence>
<accession>A0A8J9UQ52</accession>
<proteinExistence type="predicted"/>
<sequence>MQSARSPYYITPSKLHFCEEYTYFRSESFYRNGWQFWRYSCSCLESKNCEAHVYIHKDEIIITDTAHNHSPLGYKWQSSYNWLPEAKCYSIKSTHSPEVERSGVEDLDLHVPVRIARIAKLTFMSAKIII</sequence>
<dbReference type="Gene3D" id="2.20.25.240">
    <property type="match status" value="1"/>
</dbReference>
<evidence type="ECO:0000313" key="2">
    <source>
        <dbReference type="Proteomes" id="UP000838878"/>
    </source>
</evidence>
<protein>
    <recommendedName>
        <fullName evidence="3">FLYWCH-type domain-containing protein</fullName>
    </recommendedName>
</protein>
<organism evidence="1 2">
    <name type="scientific">Brenthis ino</name>
    <name type="common">lesser marbled fritillary</name>
    <dbReference type="NCBI Taxonomy" id="405034"/>
    <lineage>
        <taxon>Eukaryota</taxon>
        <taxon>Metazoa</taxon>
        <taxon>Ecdysozoa</taxon>
        <taxon>Arthropoda</taxon>
        <taxon>Hexapoda</taxon>
        <taxon>Insecta</taxon>
        <taxon>Pterygota</taxon>
        <taxon>Neoptera</taxon>
        <taxon>Endopterygota</taxon>
        <taxon>Lepidoptera</taxon>
        <taxon>Glossata</taxon>
        <taxon>Ditrysia</taxon>
        <taxon>Papilionoidea</taxon>
        <taxon>Nymphalidae</taxon>
        <taxon>Heliconiinae</taxon>
        <taxon>Argynnini</taxon>
        <taxon>Brenthis</taxon>
    </lineage>
</organism>
<reference evidence="1" key="1">
    <citation type="submission" date="2021-12" db="EMBL/GenBank/DDBJ databases">
        <authorList>
            <person name="Martin H S."/>
        </authorList>
    </citation>
    <scope>NUCLEOTIDE SEQUENCE</scope>
</reference>
<keyword evidence="2" id="KW-1185">Reference proteome</keyword>
<dbReference type="EMBL" id="OV170224">
    <property type="protein sequence ID" value="CAH0723937.1"/>
    <property type="molecule type" value="Genomic_DNA"/>
</dbReference>